<dbReference type="AlphaFoldDB" id="A0A7M5WMB9"/>
<feature type="binding site" evidence="9">
    <location>
        <position position="237"/>
    </location>
    <ligand>
        <name>Zn(2+)</name>
        <dbReference type="ChEBI" id="CHEBI:29105"/>
        <label>2</label>
        <note>catalytic</note>
    </ligand>
</feature>
<feature type="repeat" description="Hemopexin" evidence="12">
    <location>
        <begin position="630"/>
        <end position="676"/>
    </location>
</feature>
<keyword evidence="3 9" id="KW-0479">Metal-binding</keyword>
<dbReference type="GeneID" id="136815173"/>
<feature type="chain" id="PRO_5029623477" description="Peptidase metallopeptidase domain-containing protein" evidence="14">
    <location>
        <begin position="22"/>
        <end position="676"/>
    </location>
</feature>
<dbReference type="OrthoDB" id="406838at2759"/>
<dbReference type="PANTHER" id="PTHR10201">
    <property type="entry name" value="MATRIX METALLOPROTEINASE"/>
    <property type="match status" value="1"/>
</dbReference>
<feature type="disulfide bond" evidence="11">
    <location>
        <begin position="470"/>
        <end position="675"/>
    </location>
</feature>
<feature type="binding site" evidence="10">
    <location>
        <position position="190"/>
    </location>
    <ligand>
        <name>Zn(2+)</name>
        <dbReference type="ChEBI" id="CHEBI:29105"/>
        <label>1</label>
    </ligand>
</feature>
<dbReference type="InterPro" id="IPR021190">
    <property type="entry name" value="Pept_M10A"/>
</dbReference>
<feature type="compositionally biased region" description="Low complexity" evidence="13">
    <location>
        <begin position="329"/>
        <end position="364"/>
    </location>
</feature>
<evidence type="ECO:0000313" key="17">
    <source>
        <dbReference type="Proteomes" id="UP000594262"/>
    </source>
</evidence>
<comment type="similarity">
    <text evidence="1">Belongs to the peptidase M10A family.</text>
</comment>
<dbReference type="GO" id="GO:0008270">
    <property type="term" value="F:zinc ion binding"/>
    <property type="evidence" value="ECO:0007669"/>
    <property type="project" value="InterPro"/>
</dbReference>
<dbReference type="Gene3D" id="3.40.390.10">
    <property type="entry name" value="Collagenase (Catalytic Domain)"/>
    <property type="match status" value="1"/>
</dbReference>
<dbReference type="InterPro" id="IPR036365">
    <property type="entry name" value="PGBD-like_sf"/>
</dbReference>
<name>A0A7M5WMB9_9CNID</name>
<evidence type="ECO:0000256" key="2">
    <source>
        <dbReference type="ARBA" id="ARBA00022670"/>
    </source>
</evidence>
<dbReference type="InterPro" id="IPR018487">
    <property type="entry name" value="Hemopexin-like_repeat"/>
</dbReference>
<dbReference type="SUPFAM" id="SSF55486">
    <property type="entry name" value="Metalloproteases ('zincins'), catalytic domain"/>
    <property type="match status" value="1"/>
</dbReference>
<dbReference type="InterPro" id="IPR024079">
    <property type="entry name" value="MetalloPept_cat_dom_sf"/>
</dbReference>
<dbReference type="SMART" id="SM00120">
    <property type="entry name" value="HX"/>
    <property type="match status" value="2"/>
</dbReference>
<evidence type="ECO:0000256" key="6">
    <source>
        <dbReference type="ARBA" id="ARBA00022837"/>
    </source>
</evidence>
<feature type="region of interest" description="Disordered" evidence="13">
    <location>
        <begin position="322"/>
        <end position="405"/>
    </location>
</feature>
<feature type="binding site" evidence="9">
    <location>
        <position position="243"/>
    </location>
    <ligand>
        <name>Zn(2+)</name>
        <dbReference type="ChEBI" id="CHEBI:29105"/>
        <label>2</label>
        <note>catalytic</note>
    </ligand>
</feature>
<feature type="binding site" evidence="10">
    <location>
        <position position="634"/>
    </location>
    <ligand>
        <name>Ca(2+)</name>
        <dbReference type="ChEBI" id="CHEBI:29108"/>
        <label>4</label>
    </ligand>
</feature>
<evidence type="ECO:0000256" key="9">
    <source>
        <dbReference type="PIRSR" id="PIRSR001191-2"/>
    </source>
</evidence>
<organism evidence="16 17">
    <name type="scientific">Clytia hemisphaerica</name>
    <dbReference type="NCBI Taxonomy" id="252671"/>
    <lineage>
        <taxon>Eukaryota</taxon>
        <taxon>Metazoa</taxon>
        <taxon>Cnidaria</taxon>
        <taxon>Hydrozoa</taxon>
        <taxon>Hydroidolina</taxon>
        <taxon>Leptothecata</taxon>
        <taxon>Obeliida</taxon>
        <taxon>Clytiidae</taxon>
        <taxon>Clytia</taxon>
    </lineage>
</organism>
<feature type="binding site" evidence="10">
    <location>
        <position position="214"/>
    </location>
    <ligand>
        <name>Ca(2+)</name>
        <dbReference type="ChEBI" id="CHEBI:29108"/>
        <label>1</label>
    </ligand>
</feature>
<dbReference type="Gene3D" id="2.110.10.10">
    <property type="entry name" value="Hemopexin-like domain"/>
    <property type="match status" value="1"/>
</dbReference>
<keyword evidence="2" id="KW-0645">Protease</keyword>
<dbReference type="Pfam" id="PF00045">
    <property type="entry name" value="Hemopexin"/>
    <property type="match status" value="1"/>
</dbReference>
<evidence type="ECO:0000256" key="5">
    <source>
        <dbReference type="ARBA" id="ARBA00022833"/>
    </source>
</evidence>
<dbReference type="SUPFAM" id="SSF47090">
    <property type="entry name" value="PGBD-like"/>
    <property type="match status" value="1"/>
</dbReference>
<evidence type="ECO:0000256" key="10">
    <source>
        <dbReference type="PIRSR" id="PIRSR621190-2"/>
    </source>
</evidence>
<feature type="active site" evidence="8">
    <location>
        <position position="234"/>
    </location>
</feature>
<keyword evidence="11" id="KW-1015">Disulfide bond</keyword>
<feature type="binding site" evidence="10">
    <location>
        <position position="211"/>
    </location>
    <ligand>
        <name>Ca(2+)</name>
        <dbReference type="ChEBI" id="CHEBI:29108"/>
        <label>3</label>
    </ligand>
</feature>
<evidence type="ECO:0000259" key="15">
    <source>
        <dbReference type="SMART" id="SM00235"/>
    </source>
</evidence>
<evidence type="ECO:0000256" key="3">
    <source>
        <dbReference type="ARBA" id="ARBA00022723"/>
    </source>
</evidence>
<evidence type="ECO:0000256" key="13">
    <source>
        <dbReference type="SAM" id="MobiDB-lite"/>
    </source>
</evidence>
<feature type="binding site" evidence="10">
    <location>
        <position position="587"/>
    </location>
    <ligand>
        <name>Ca(2+)</name>
        <dbReference type="ChEBI" id="CHEBI:29108"/>
        <label>5</label>
    </ligand>
</feature>
<evidence type="ECO:0000256" key="1">
    <source>
        <dbReference type="ARBA" id="ARBA00010370"/>
    </source>
</evidence>
<comment type="cofactor">
    <cofactor evidence="10">
        <name>Ca(2+)</name>
        <dbReference type="ChEBI" id="CHEBI:29108"/>
    </cofactor>
    <text evidence="10">Can bind about 5 Ca(2+) ions per subunit.</text>
</comment>
<feature type="binding site" evidence="10">
    <location>
        <position position="183"/>
    </location>
    <ligand>
        <name>Ca(2+)</name>
        <dbReference type="ChEBI" id="CHEBI:29108"/>
        <label>3</label>
    </ligand>
</feature>
<feature type="binding site" evidence="10">
    <location>
        <position position="165"/>
    </location>
    <ligand>
        <name>Ca(2+)</name>
        <dbReference type="ChEBI" id="CHEBI:29108"/>
        <label>2</label>
    </ligand>
</feature>
<feature type="binding site" evidence="10">
    <location>
        <position position="207"/>
    </location>
    <ligand>
        <name>Ca(2+)</name>
        <dbReference type="ChEBI" id="CHEBI:29108"/>
        <label>2</label>
    </ligand>
</feature>
<feature type="binding site" evidence="10">
    <location>
        <position position="214"/>
    </location>
    <ligand>
        <name>Ca(2+)</name>
        <dbReference type="ChEBI" id="CHEBI:29108"/>
        <label>3</label>
    </ligand>
</feature>
<dbReference type="EnsemblMetazoa" id="CLYHEMT011154.1">
    <property type="protein sequence ID" value="CLYHEMP011154.1"/>
    <property type="gene ID" value="CLYHEMG011154"/>
</dbReference>
<dbReference type="GO" id="GO:0006508">
    <property type="term" value="P:proteolysis"/>
    <property type="evidence" value="ECO:0007669"/>
    <property type="project" value="UniProtKB-KW"/>
</dbReference>
<keyword evidence="6 10" id="KW-0106">Calcium</keyword>
<feature type="binding site" evidence="10">
    <location>
        <position position="177"/>
    </location>
    <ligand>
        <name>Zn(2+)</name>
        <dbReference type="ChEBI" id="CHEBI:29105"/>
        <label>1</label>
    </ligand>
</feature>
<dbReference type="SUPFAM" id="SSF50923">
    <property type="entry name" value="Hemopexin-like domain"/>
    <property type="match status" value="1"/>
</dbReference>
<feature type="signal peptide" evidence="14">
    <location>
        <begin position="1"/>
        <end position="21"/>
    </location>
</feature>
<feature type="repeat" description="Hemopexin" evidence="12">
    <location>
        <begin position="581"/>
        <end position="629"/>
    </location>
</feature>
<keyword evidence="5 9" id="KW-0862">Zinc</keyword>
<feature type="domain" description="Peptidase metallopeptidase" evidence="15">
    <location>
        <begin position="111"/>
        <end position="279"/>
    </location>
</feature>
<dbReference type="InterPro" id="IPR036375">
    <property type="entry name" value="Hemopexin-like_dom_sf"/>
</dbReference>
<dbReference type="PROSITE" id="PS51642">
    <property type="entry name" value="HEMOPEXIN_2"/>
    <property type="match status" value="2"/>
</dbReference>
<sequence length="676" mass="76195">MKMLMQKFILLTLHYLVITECQKPVKSKGTVQPLVYLFKYGYVSTNDFTENLPLKSNTITSFQKFAGLPLTGILDGRTFQQMRQPRCGMIDEVEQQNENKIKTSQRTTSWLSLFDKREEKLLTWSVKNGGQQITKAKVVHIITKAFKLWSSACDIRFKQVRNNPDIEISFQSRGHGDGNYFDGRGGILAHAFYPQSGKQGSETLVGDIHFDNAEQFEAQSKEGRNYFVWLATHEIGHSLGLRHSQIKGSVMFPWYDKQKHKMVKLHKSDIRALRRLYKNVELAPPTTSSGLSTPSTDMKTPSLIFTTNPESTLEASIGPMRTTGRIRSEGVSTSSEDSTSTEVSTTGEPVTTHETTLSLTSTATPKVSTKSESGDPTETLQTSTTNYQEPTVETSSTMTSTNQPATEFKEVSNAVMEGSSINPFESSTQPAMIIPSTTEISSTINSIETTKSNENEEKAGTTKDVNTLTCPRAVDQIEAVYHSSRYGITFVFNENNMLSFVRPNSLEVLVVSRFNYLPKIRDGIDAVLNIDGENRGPYQIIFSGESYYLYRDFVSNVFKKAGPYSIHDEENPMNFQFPRWVKKIDAAMTWTSDGMTYFFTDALYWKYDAKQKKMADGYPKQIKTRWEGIPDQVDAALSSEDLDVTYFISGDMVYILNDRTGYVRETMTVAEFLKCP</sequence>
<feature type="binding site" evidence="10">
    <location>
        <position position="251"/>
    </location>
    <ligand>
        <name>Zn(2+)</name>
        <dbReference type="ChEBI" id="CHEBI:29105"/>
        <label>2</label>
        <note>catalytic</note>
    </ligand>
</feature>
<dbReference type="Pfam" id="PF00413">
    <property type="entry name" value="Peptidase_M10"/>
    <property type="match status" value="1"/>
</dbReference>
<dbReference type="CDD" id="cd04278">
    <property type="entry name" value="ZnMc_MMP"/>
    <property type="match status" value="1"/>
</dbReference>
<dbReference type="PIRSF" id="PIRSF001191">
    <property type="entry name" value="Peptidase_M10A_matrix"/>
    <property type="match status" value="1"/>
</dbReference>
<feature type="binding site" evidence="9">
    <location>
        <position position="233"/>
    </location>
    <ligand>
        <name>Zn(2+)</name>
        <dbReference type="ChEBI" id="CHEBI:29105"/>
        <label>2</label>
        <note>catalytic</note>
    </ligand>
</feature>
<feature type="binding site" evidence="10">
    <location>
        <position position="209"/>
    </location>
    <ligand>
        <name>Zn(2+)</name>
        <dbReference type="ChEBI" id="CHEBI:29105"/>
        <label>1</label>
    </ligand>
</feature>
<evidence type="ECO:0000256" key="11">
    <source>
        <dbReference type="PIRSR" id="PIRSR621190-3"/>
    </source>
</evidence>
<dbReference type="InterPro" id="IPR001818">
    <property type="entry name" value="Pept_M10_metallopeptidase"/>
</dbReference>
<dbReference type="PROSITE" id="PS00024">
    <property type="entry name" value="HEMOPEXIN"/>
    <property type="match status" value="1"/>
</dbReference>
<evidence type="ECO:0000313" key="16">
    <source>
        <dbReference type="EnsemblMetazoa" id="CLYHEMP011154.1"/>
    </source>
</evidence>
<accession>A0A7M5WMB9</accession>
<dbReference type="SMART" id="SM00235">
    <property type="entry name" value="ZnMc"/>
    <property type="match status" value="1"/>
</dbReference>
<dbReference type="GO" id="GO:0004222">
    <property type="term" value="F:metalloendopeptidase activity"/>
    <property type="evidence" value="ECO:0007669"/>
    <property type="project" value="InterPro"/>
</dbReference>
<comment type="cofactor">
    <cofactor evidence="10">
        <name>Zn(2+)</name>
        <dbReference type="ChEBI" id="CHEBI:29105"/>
    </cofactor>
    <text evidence="10">Binds 2 Zn(2+) ions per subunit.</text>
</comment>
<proteinExistence type="inferred from homology"/>
<evidence type="ECO:0000256" key="14">
    <source>
        <dbReference type="SAM" id="SignalP"/>
    </source>
</evidence>
<dbReference type="InterPro" id="IPR006026">
    <property type="entry name" value="Peptidase_Metallo"/>
</dbReference>
<dbReference type="RefSeq" id="XP_066927725.1">
    <property type="nucleotide sequence ID" value="XM_067071624.1"/>
</dbReference>
<keyword evidence="7" id="KW-0482">Metalloprotease</keyword>
<dbReference type="InterPro" id="IPR018486">
    <property type="entry name" value="Hemopexin_CS"/>
</dbReference>
<dbReference type="Proteomes" id="UP000594262">
    <property type="component" value="Unplaced"/>
</dbReference>
<feature type="binding site" evidence="10">
    <location>
        <position position="525"/>
    </location>
    <ligand>
        <name>Ca(2+)</name>
        <dbReference type="ChEBI" id="CHEBI:29108"/>
        <label>4</label>
    </ligand>
</feature>
<reference evidence="16" key="1">
    <citation type="submission" date="2021-01" db="UniProtKB">
        <authorList>
            <consortium name="EnsemblMetazoa"/>
        </authorList>
    </citation>
    <scope>IDENTIFICATION</scope>
</reference>
<feature type="binding site" evidence="10">
    <location>
        <position position="182"/>
    </location>
    <ligand>
        <name>Ca(2+)</name>
        <dbReference type="ChEBI" id="CHEBI:29108"/>
        <label>3</label>
    </ligand>
</feature>
<feature type="compositionally biased region" description="Polar residues" evidence="13">
    <location>
        <begin position="365"/>
        <end position="405"/>
    </location>
</feature>
<dbReference type="GO" id="GO:0031012">
    <property type="term" value="C:extracellular matrix"/>
    <property type="evidence" value="ECO:0007669"/>
    <property type="project" value="InterPro"/>
</dbReference>
<feature type="binding site" evidence="10">
    <location>
        <position position="175"/>
    </location>
    <ligand>
        <name>Zn(2+)</name>
        <dbReference type="ChEBI" id="CHEBI:29105"/>
        <label>1</label>
    </ligand>
</feature>
<protein>
    <recommendedName>
        <fullName evidence="15">Peptidase metallopeptidase domain-containing protein</fullName>
    </recommendedName>
</protein>
<keyword evidence="17" id="KW-1185">Reference proteome</keyword>
<dbReference type="PANTHER" id="PTHR10201:SF323">
    <property type="entry name" value="MATRIX METALLOPROTEINASE-21"/>
    <property type="match status" value="1"/>
</dbReference>
<keyword evidence="4" id="KW-0378">Hydrolase</keyword>
<evidence type="ECO:0000256" key="12">
    <source>
        <dbReference type="PROSITE-ProRule" id="PRU01011"/>
    </source>
</evidence>
<evidence type="ECO:0000256" key="8">
    <source>
        <dbReference type="PIRSR" id="PIRSR001191-1"/>
    </source>
</evidence>
<feature type="binding site" description="in inhibited form" evidence="10">
    <location>
        <position position="87"/>
    </location>
    <ligand>
        <name>Zn(2+)</name>
        <dbReference type="ChEBI" id="CHEBI:29105"/>
        <label>2</label>
        <note>catalytic</note>
    </ligand>
</feature>
<evidence type="ECO:0000256" key="7">
    <source>
        <dbReference type="ARBA" id="ARBA00023049"/>
    </source>
</evidence>
<keyword evidence="14" id="KW-0732">Signal</keyword>
<dbReference type="InterPro" id="IPR033739">
    <property type="entry name" value="M10A_MMP"/>
</dbReference>
<dbReference type="PRINTS" id="PR00138">
    <property type="entry name" value="MATRIXIN"/>
</dbReference>
<evidence type="ECO:0000256" key="4">
    <source>
        <dbReference type="ARBA" id="ARBA00022801"/>
    </source>
</evidence>